<evidence type="ECO:0000256" key="5">
    <source>
        <dbReference type="ARBA" id="ARBA00023242"/>
    </source>
</evidence>
<keyword evidence="2" id="KW-0479">Metal-binding</keyword>
<feature type="compositionally biased region" description="Polar residues" evidence="6">
    <location>
        <begin position="30"/>
        <end position="39"/>
    </location>
</feature>
<feature type="compositionally biased region" description="Polar residues" evidence="6">
    <location>
        <begin position="1"/>
        <end position="17"/>
    </location>
</feature>
<evidence type="ECO:0000256" key="3">
    <source>
        <dbReference type="ARBA" id="ARBA00022771"/>
    </source>
</evidence>
<dbReference type="Pfam" id="PF04046">
    <property type="entry name" value="PSP"/>
    <property type="match status" value="1"/>
</dbReference>
<feature type="compositionally biased region" description="Acidic residues" evidence="6">
    <location>
        <begin position="284"/>
        <end position="302"/>
    </location>
</feature>
<organism evidence="8 9">
    <name type="scientific">Megalurothrips usitatus</name>
    <name type="common">bean blossom thrips</name>
    <dbReference type="NCBI Taxonomy" id="439358"/>
    <lineage>
        <taxon>Eukaryota</taxon>
        <taxon>Metazoa</taxon>
        <taxon>Ecdysozoa</taxon>
        <taxon>Arthropoda</taxon>
        <taxon>Hexapoda</taxon>
        <taxon>Insecta</taxon>
        <taxon>Pterygota</taxon>
        <taxon>Neoptera</taxon>
        <taxon>Paraneoptera</taxon>
        <taxon>Thysanoptera</taxon>
        <taxon>Terebrantia</taxon>
        <taxon>Thripoidea</taxon>
        <taxon>Thripidae</taxon>
        <taxon>Megalurothrips</taxon>
    </lineage>
</organism>
<evidence type="ECO:0000256" key="1">
    <source>
        <dbReference type="ARBA" id="ARBA00004123"/>
    </source>
</evidence>
<comment type="subcellular location">
    <subcellularLocation>
        <location evidence="1">Nucleus</location>
    </subcellularLocation>
</comment>
<evidence type="ECO:0000313" key="8">
    <source>
        <dbReference type="EMBL" id="KAJ1530583.1"/>
    </source>
</evidence>
<feature type="domain" description="PSP proline-rich" evidence="7">
    <location>
        <begin position="125"/>
        <end position="177"/>
    </location>
</feature>
<comment type="caution">
    <text evidence="8">The sequence shown here is derived from an EMBL/GenBank/DDBJ whole genome shotgun (WGS) entry which is preliminary data.</text>
</comment>
<dbReference type="AlphaFoldDB" id="A0AAV7XZM8"/>
<dbReference type="EMBL" id="JAPTSV010000002">
    <property type="protein sequence ID" value="KAJ1530583.1"/>
    <property type="molecule type" value="Genomic_DNA"/>
</dbReference>
<dbReference type="InterPro" id="IPR052115">
    <property type="entry name" value="NEXT_complex_subunit_ZCCHC8"/>
</dbReference>
<sequence>MDSPSVQEDGELSNQGSNEDDFSDLFVVDSTPTESRNSSIDVPVYEKKFIEVLQVQPKQAEDDKPKRLKAPQNMCWNCGGDHSLRDCQERKNYEAINYNRQLFMNKQSQKHSKASRYHLDDEQKYPHIQAGKISKRLRRALGLQSNQLPRHIYRMRCLGYPPGWVEEAKVSHSGLFLFNSEGQEVADPGFEDGEVVAAGSKDKFDIKKIIEYPGFNCPCNSDTIDETEFLNSKPMAEKDSINFLKTMWQPKAVKAYKRRKMNSLDTSGSSKDSKAKTRSLLLLDDMELDSEDGASSGEEGEVVEGNTEKEVDTANESTPSKAVKRCGSVSPNPVDSKRQRVENEAVDAENVLDAGAANKTTKDVGVDDADITPNLSNLECTLDDSVSTPAKSSPSNLGHVKLISLGTPVIVTSPFTCLPSAEKFSKNICDVINFENLPDSTGKYEKMSGLIKKVRTFVTKLNSEEDED</sequence>
<dbReference type="SMART" id="SM00581">
    <property type="entry name" value="PSP"/>
    <property type="match status" value="1"/>
</dbReference>
<dbReference type="GO" id="GO:0003723">
    <property type="term" value="F:RNA binding"/>
    <property type="evidence" value="ECO:0007669"/>
    <property type="project" value="TreeGrafter"/>
</dbReference>
<keyword evidence="3" id="KW-0863">Zinc-finger</keyword>
<reference evidence="8" key="1">
    <citation type="submission" date="2022-12" db="EMBL/GenBank/DDBJ databases">
        <title>Chromosome-level genome assembly of the bean flower thrips Megalurothrips usitatus.</title>
        <authorList>
            <person name="Ma L."/>
            <person name="Liu Q."/>
            <person name="Li H."/>
            <person name="Cai W."/>
        </authorList>
    </citation>
    <scope>NUCLEOTIDE SEQUENCE</scope>
    <source>
        <strain evidence="8">Cailab_2022a</strain>
    </source>
</reference>
<evidence type="ECO:0000313" key="9">
    <source>
        <dbReference type="Proteomes" id="UP001075354"/>
    </source>
</evidence>
<protein>
    <recommendedName>
        <fullName evidence="7">PSP proline-rich domain-containing protein</fullName>
    </recommendedName>
</protein>
<evidence type="ECO:0000256" key="4">
    <source>
        <dbReference type="ARBA" id="ARBA00022833"/>
    </source>
</evidence>
<dbReference type="GO" id="GO:0071013">
    <property type="term" value="C:catalytic step 2 spliceosome"/>
    <property type="evidence" value="ECO:0007669"/>
    <property type="project" value="TreeGrafter"/>
</dbReference>
<dbReference type="GO" id="GO:0008270">
    <property type="term" value="F:zinc ion binding"/>
    <property type="evidence" value="ECO:0007669"/>
    <property type="project" value="UniProtKB-KW"/>
</dbReference>
<dbReference type="InterPro" id="IPR006568">
    <property type="entry name" value="PSP_pro-rich"/>
</dbReference>
<accession>A0AAV7XZM8</accession>
<dbReference type="PANTHER" id="PTHR13316">
    <property type="entry name" value="ZINC FINGER, CCHC DOMAIN CONTAINING 8"/>
    <property type="match status" value="1"/>
</dbReference>
<keyword evidence="5" id="KW-0539">Nucleus</keyword>
<evidence type="ECO:0000256" key="2">
    <source>
        <dbReference type="ARBA" id="ARBA00022723"/>
    </source>
</evidence>
<dbReference type="PANTHER" id="PTHR13316:SF0">
    <property type="entry name" value="ZINC FINGER CCHC DOMAIN-CONTAINING PROTEIN 8"/>
    <property type="match status" value="1"/>
</dbReference>
<dbReference type="Proteomes" id="UP001075354">
    <property type="component" value="Chromosome 2"/>
</dbReference>
<feature type="region of interest" description="Disordered" evidence="6">
    <location>
        <begin position="283"/>
        <end position="339"/>
    </location>
</feature>
<evidence type="ECO:0000259" key="7">
    <source>
        <dbReference type="SMART" id="SM00581"/>
    </source>
</evidence>
<evidence type="ECO:0000256" key="6">
    <source>
        <dbReference type="SAM" id="MobiDB-lite"/>
    </source>
</evidence>
<gene>
    <name evidence="8" type="ORF">ONE63_005466</name>
</gene>
<feature type="region of interest" description="Disordered" evidence="6">
    <location>
        <begin position="1"/>
        <end position="39"/>
    </location>
</feature>
<name>A0AAV7XZM8_9NEOP</name>
<keyword evidence="4" id="KW-0862">Zinc</keyword>
<keyword evidence="9" id="KW-1185">Reference proteome</keyword>
<proteinExistence type="predicted"/>